<dbReference type="SMART" id="SM00487">
    <property type="entry name" value="DEXDc"/>
    <property type="match status" value="1"/>
</dbReference>
<evidence type="ECO:0000313" key="3">
    <source>
        <dbReference type="Proteomes" id="UP000192505"/>
    </source>
</evidence>
<reference evidence="2 3" key="1">
    <citation type="submission" date="2017-01" db="EMBL/GenBank/DDBJ databases">
        <title>Novel large sulfur bacteria in the metagenomes of groundwater-fed chemosynthetic microbial mats in the Lake Huron basin.</title>
        <authorList>
            <person name="Sharrar A.M."/>
            <person name="Flood B.E."/>
            <person name="Bailey J.V."/>
            <person name="Jones D.S."/>
            <person name="Biddanda B."/>
            <person name="Ruberg S.A."/>
            <person name="Marcus D.N."/>
            <person name="Dick G.J."/>
        </authorList>
    </citation>
    <scope>NUCLEOTIDE SEQUENCE [LARGE SCALE GENOMIC DNA]</scope>
    <source>
        <strain evidence="2">A7</strain>
    </source>
</reference>
<dbReference type="AlphaFoldDB" id="A0A1W9KTZ9"/>
<dbReference type="GO" id="GO:0004519">
    <property type="term" value="F:endonuclease activity"/>
    <property type="evidence" value="ECO:0007669"/>
    <property type="project" value="UniProtKB-KW"/>
</dbReference>
<dbReference type="GO" id="GO:0005524">
    <property type="term" value="F:ATP binding"/>
    <property type="evidence" value="ECO:0007669"/>
    <property type="project" value="InterPro"/>
</dbReference>
<accession>A0A1W9KTZ9</accession>
<protein>
    <submittedName>
        <fullName evidence="2">Type III restriction endonuclease subunit R</fullName>
    </submittedName>
</protein>
<dbReference type="GO" id="GO:0005829">
    <property type="term" value="C:cytosol"/>
    <property type="evidence" value="ECO:0007669"/>
    <property type="project" value="TreeGrafter"/>
</dbReference>
<dbReference type="InterPro" id="IPR006935">
    <property type="entry name" value="Helicase/UvrB_N"/>
</dbReference>
<dbReference type="CDD" id="cd18799">
    <property type="entry name" value="SF2_C_EcoAI-like"/>
    <property type="match status" value="1"/>
</dbReference>
<dbReference type="InterPro" id="IPR050742">
    <property type="entry name" value="Helicase_Restrict-Modif_Enz"/>
</dbReference>
<dbReference type="InterPro" id="IPR001650">
    <property type="entry name" value="Helicase_C-like"/>
</dbReference>
<proteinExistence type="predicted"/>
<sequence length="951" mass="105794">MPPGQKARVSIDALLTAAGWHVCNMAHANIHAARGVAIREFPLNPGYGFADYLLYIDAKAAGVIEAKKEGSTLTGVEVQSARYAQGLPSSLPAWVRPLPFSYESTGIETHFTQGLDPEPRARAVFAFHRPETLAAFLKALPTPGWAASAALHTGPGEPATAHDFDPAPAASSVAADPYGTRAATFLGRIPSMPTLIEEGLWPAQIIAIRNLEASLKANKPRALIQMATGSGKTYTAISFIYRLIKFAGAKRVLFLVDRGNLGRQTKKEFDQYTSPYNNFKFGEEYIVQHLQSNQLDTTARVTICTIQRLFSMLKGRELAPEDDEQSVDGLGSLFKTPEPIGYNPAFPIETFDIIVTDEAHRSIYNLWRQVLEYFDAYLIGLTATPSKQTFGFFNQNLVMEYGHPQAVADGVNVNYDVYRIRTQVSEHGSQIEAGYSVGYRDRLTRQTRWQELDEDMAYDADALDRAVQTPDQIRTIVRTFRDKLPLDIFPGRTEVPKTLVFAKDDNHAEKIVDILREEFGKGNDFAQKITYKTTGDKPENLISAFRNSYFPRIAVTVDMIATGTDIKPVEIVMFMRSVKSRNFFEQMKGRGVRICDPTDLQAVTPDAVSKTHFVIVDCVGVCEQDKTDSAPMDAKKSVPFDKLLQAVALGNVQPEVLSSVAARLARMDRELTEPDKLRIVQASGGASLKDLARSLVDALNPDTYTNLSPGEADQVMLKAVKPLCDPALRNLLIDLKKKAEQVIDTVTQDTLLEADFSEAARDRAKGTVESFEAFITQHKDEITALQILYQQPQRLKGLQTEILTFEALKALADTLQAPPHLWTEGQLWQAYAALDKSRVKGENRKRILTDLVSLVRFAMHQDNELVPFPERVNANYHAWLAQQTQAGTTFTSEQRHWLDMIRDHIAANLSVLPDDFEYSPFAQEGGMGRVYQLFGAELPNVLEALNRELAA</sequence>
<dbReference type="GO" id="GO:0016787">
    <property type="term" value="F:hydrolase activity"/>
    <property type="evidence" value="ECO:0007669"/>
    <property type="project" value="InterPro"/>
</dbReference>
<dbReference type="Pfam" id="PF04851">
    <property type="entry name" value="ResIII"/>
    <property type="match status" value="1"/>
</dbReference>
<dbReference type="GO" id="GO:0003677">
    <property type="term" value="F:DNA binding"/>
    <property type="evidence" value="ECO:0007669"/>
    <property type="project" value="InterPro"/>
</dbReference>
<dbReference type="PROSITE" id="PS51192">
    <property type="entry name" value="HELICASE_ATP_BIND_1"/>
    <property type="match status" value="1"/>
</dbReference>
<evidence type="ECO:0000259" key="1">
    <source>
        <dbReference type="PROSITE" id="PS51192"/>
    </source>
</evidence>
<gene>
    <name evidence="2" type="ORF">BWK72_11520</name>
</gene>
<dbReference type="EMBL" id="MTEI01000006">
    <property type="protein sequence ID" value="OQW87913.1"/>
    <property type="molecule type" value="Genomic_DNA"/>
</dbReference>
<comment type="caution">
    <text evidence="2">The sequence shown here is derived from an EMBL/GenBank/DDBJ whole genome shotgun (WGS) entry which is preliminary data.</text>
</comment>
<evidence type="ECO:0000313" key="2">
    <source>
        <dbReference type="EMBL" id="OQW87913.1"/>
    </source>
</evidence>
<keyword evidence="2" id="KW-0255">Endonuclease</keyword>
<name>A0A1W9KTZ9_9BURK</name>
<dbReference type="CDD" id="cd18032">
    <property type="entry name" value="DEXHc_RE_I_III_res"/>
    <property type="match status" value="1"/>
</dbReference>
<dbReference type="InterPro" id="IPR027417">
    <property type="entry name" value="P-loop_NTPase"/>
</dbReference>
<dbReference type="Pfam" id="PF00271">
    <property type="entry name" value="Helicase_C"/>
    <property type="match status" value="1"/>
</dbReference>
<dbReference type="Proteomes" id="UP000192505">
    <property type="component" value="Unassembled WGS sequence"/>
</dbReference>
<dbReference type="Gene3D" id="3.90.1570.30">
    <property type="match status" value="1"/>
</dbReference>
<keyword evidence="2" id="KW-0378">Hydrolase</keyword>
<dbReference type="InterPro" id="IPR013670">
    <property type="entry name" value="EcoEI_R_C_dom"/>
</dbReference>
<dbReference type="Pfam" id="PF08463">
    <property type="entry name" value="EcoEI_R_C"/>
    <property type="match status" value="1"/>
</dbReference>
<dbReference type="PANTHER" id="PTHR47396">
    <property type="entry name" value="TYPE I RESTRICTION ENZYME ECOKI R PROTEIN"/>
    <property type="match status" value="1"/>
</dbReference>
<keyword evidence="2" id="KW-0540">Nuclease</keyword>
<dbReference type="InterPro" id="IPR014001">
    <property type="entry name" value="Helicase_ATP-bd"/>
</dbReference>
<organism evidence="2 3">
    <name type="scientific">Rhodoferax ferrireducens</name>
    <dbReference type="NCBI Taxonomy" id="192843"/>
    <lineage>
        <taxon>Bacteria</taxon>
        <taxon>Pseudomonadati</taxon>
        <taxon>Pseudomonadota</taxon>
        <taxon>Betaproteobacteria</taxon>
        <taxon>Burkholderiales</taxon>
        <taxon>Comamonadaceae</taxon>
        <taxon>Rhodoferax</taxon>
    </lineage>
</organism>
<feature type="domain" description="Helicase ATP-binding" evidence="1">
    <location>
        <begin position="213"/>
        <end position="403"/>
    </location>
</feature>
<dbReference type="PANTHER" id="PTHR47396:SF1">
    <property type="entry name" value="ATP-DEPENDENT HELICASE IRC3-RELATED"/>
    <property type="match status" value="1"/>
</dbReference>
<dbReference type="GO" id="GO:0006304">
    <property type="term" value="P:DNA modification"/>
    <property type="evidence" value="ECO:0007669"/>
    <property type="project" value="InterPro"/>
</dbReference>
<dbReference type="Gene3D" id="3.40.50.300">
    <property type="entry name" value="P-loop containing nucleotide triphosphate hydrolases"/>
    <property type="match status" value="2"/>
</dbReference>
<dbReference type="SUPFAM" id="SSF52540">
    <property type="entry name" value="P-loop containing nucleoside triphosphate hydrolases"/>
    <property type="match status" value="1"/>
</dbReference>